<sequence length="110" mass="12046">MRDLRTHLELMDAFLERAAVCPVLQPLLASALRLHIHEITVLKLKTGYSPELGTADLALTRAISAYQFDRSDAALARLRESLDTYHAAALSGSYGHAPIRPLAELVPRAA</sequence>
<accession>A0A849I0Y9</accession>
<proteinExistence type="predicted"/>
<comment type="caution">
    <text evidence="1">The sequence shown here is derived from an EMBL/GenBank/DDBJ whole genome shotgun (WGS) entry which is preliminary data.</text>
</comment>
<dbReference type="EMBL" id="JABEPP010000003">
    <property type="protein sequence ID" value="NNM73012.1"/>
    <property type="molecule type" value="Genomic_DNA"/>
</dbReference>
<organism evidence="1 2">
    <name type="scientific">Enterovirga aerilata</name>
    <dbReference type="NCBI Taxonomy" id="2730920"/>
    <lineage>
        <taxon>Bacteria</taxon>
        <taxon>Pseudomonadati</taxon>
        <taxon>Pseudomonadota</taxon>
        <taxon>Alphaproteobacteria</taxon>
        <taxon>Hyphomicrobiales</taxon>
        <taxon>Methylobacteriaceae</taxon>
        <taxon>Enterovirga</taxon>
    </lineage>
</organism>
<gene>
    <name evidence="1" type="ORF">HJG44_11540</name>
</gene>
<name>A0A849I0Y9_9HYPH</name>
<dbReference type="Proteomes" id="UP000564885">
    <property type="component" value="Unassembled WGS sequence"/>
</dbReference>
<keyword evidence="2" id="KW-1185">Reference proteome</keyword>
<evidence type="ECO:0000313" key="1">
    <source>
        <dbReference type="EMBL" id="NNM73012.1"/>
    </source>
</evidence>
<protein>
    <submittedName>
        <fullName evidence="1">Uncharacterized protein</fullName>
    </submittedName>
</protein>
<reference evidence="1 2" key="1">
    <citation type="submission" date="2020-04" db="EMBL/GenBank/DDBJ databases">
        <title>Enterovirga sp. isolate from soil.</title>
        <authorList>
            <person name="Chea S."/>
            <person name="Kim D.-U."/>
        </authorList>
    </citation>
    <scope>NUCLEOTIDE SEQUENCE [LARGE SCALE GENOMIC DNA]</scope>
    <source>
        <strain evidence="1 2">DB1703</strain>
    </source>
</reference>
<dbReference type="RefSeq" id="WP_171218515.1">
    <property type="nucleotide sequence ID" value="NZ_JABEPP010000003.1"/>
</dbReference>
<evidence type="ECO:0000313" key="2">
    <source>
        <dbReference type="Proteomes" id="UP000564885"/>
    </source>
</evidence>
<dbReference type="AlphaFoldDB" id="A0A849I0Y9"/>